<gene>
    <name evidence="2" type="ORF">J2Z31_000944</name>
</gene>
<organism evidence="2 3">
    <name type="scientific">Sinorhizobium kostiense</name>
    <dbReference type="NCBI Taxonomy" id="76747"/>
    <lineage>
        <taxon>Bacteria</taxon>
        <taxon>Pseudomonadati</taxon>
        <taxon>Pseudomonadota</taxon>
        <taxon>Alphaproteobacteria</taxon>
        <taxon>Hyphomicrobiales</taxon>
        <taxon>Rhizobiaceae</taxon>
        <taxon>Sinorhizobium/Ensifer group</taxon>
        <taxon>Sinorhizobium</taxon>
    </lineage>
</organism>
<accession>A0ABS4QVD4</accession>
<name>A0ABS4QVD4_9HYPH</name>
<evidence type="ECO:0000313" key="2">
    <source>
        <dbReference type="EMBL" id="MBP2234454.1"/>
    </source>
</evidence>
<feature type="region of interest" description="Disordered" evidence="1">
    <location>
        <begin position="147"/>
        <end position="178"/>
    </location>
</feature>
<dbReference type="RefSeq" id="WP_209600684.1">
    <property type="nucleotide sequence ID" value="NZ_JAGILA010000001.1"/>
</dbReference>
<proteinExistence type="predicted"/>
<reference evidence="2 3" key="1">
    <citation type="submission" date="2021-03" db="EMBL/GenBank/DDBJ databases">
        <title>Genomic Encyclopedia of Type Strains, Phase IV (KMG-IV): sequencing the most valuable type-strain genomes for metagenomic binning, comparative biology and taxonomic classification.</title>
        <authorList>
            <person name="Goeker M."/>
        </authorList>
    </citation>
    <scope>NUCLEOTIDE SEQUENCE [LARGE SCALE GENOMIC DNA]</scope>
    <source>
        <strain evidence="2 3">DSM 13372</strain>
    </source>
</reference>
<comment type="caution">
    <text evidence="2">The sequence shown here is derived from an EMBL/GenBank/DDBJ whole genome shotgun (WGS) entry which is preliminary data.</text>
</comment>
<evidence type="ECO:0000256" key="1">
    <source>
        <dbReference type="SAM" id="MobiDB-lite"/>
    </source>
</evidence>
<evidence type="ECO:0000313" key="3">
    <source>
        <dbReference type="Proteomes" id="UP000730739"/>
    </source>
</evidence>
<evidence type="ECO:0008006" key="4">
    <source>
        <dbReference type="Google" id="ProtNLM"/>
    </source>
</evidence>
<keyword evidence="3" id="KW-1185">Reference proteome</keyword>
<dbReference type="EMBL" id="JAGILA010000001">
    <property type="protein sequence ID" value="MBP2234454.1"/>
    <property type="molecule type" value="Genomic_DNA"/>
</dbReference>
<sequence length="301" mass="36077">MEELKRGARGEEERPGSFVAFPYDRMTVERFMNAFPRARWNDERRSWFVPGKTAARRVDRWLAREAERQDVHGDLKGRDAYAFDPIASPYLEVADDLRVRTPYSKTVLEQLHAIPWAHWDEEARVWRVPFRSYEELRRRWPTIEAAARRSEPEERRRHREQKKNSPEQKTLHRRAAERRRRRYPLPADDLPPLGLAVATNQYGIVVFTDIPGEVVEPHPITDFYPQMRDARMDFVWGIWRAPTLAELVETWPARHEPAMADRRRGWWQPTLAELRVSRRNARSLERRKQTRELRRLSQRQQ</sequence>
<dbReference type="Proteomes" id="UP000730739">
    <property type="component" value="Unassembled WGS sequence"/>
</dbReference>
<protein>
    <recommendedName>
        <fullName evidence="4">HARP domain-containing protein</fullName>
    </recommendedName>
</protein>